<sequence>MREGIIKKNADNEPIVIEELRNSPSIFVRYGEFIKYYGSYENWKPLFDMTNVKFPENISNNLLQNFRVSLSESKEYSDFDERGVFMTQASRSEVSISSKVDINSLKAVEINDLILLS</sequence>
<dbReference type="Proteomes" id="UP000663879">
    <property type="component" value="Unassembled WGS sequence"/>
</dbReference>
<dbReference type="EMBL" id="CAJNOC010012812">
    <property type="protein sequence ID" value="CAF1155630.1"/>
    <property type="molecule type" value="Genomic_DNA"/>
</dbReference>
<protein>
    <submittedName>
        <fullName evidence="1">Uncharacterized protein</fullName>
    </submittedName>
</protein>
<organism evidence="1 2">
    <name type="scientific">Brachionus calyciflorus</name>
    <dbReference type="NCBI Taxonomy" id="104777"/>
    <lineage>
        <taxon>Eukaryota</taxon>
        <taxon>Metazoa</taxon>
        <taxon>Spiralia</taxon>
        <taxon>Gnathifera</taxon>
        <taxon>Rotifera</taxon>
        <taxon>Eurotatoria</taxon>
        <taxon>Monogononta</taxon>
        <taxon>Pseudotrocha</taxon>
        <taxon>Ploima</taxon>
        <taxon>Brachionidae</taxon>
        <taxon>Brachionus</taxon>
    </lineage>
</organism>
<name>A0A814T1F5_9BILA</name>
<accession>A0A814T1F5</accession>
<evidence type="ECO:0000313" key="2">
    <source>
        <dbReference type="Proteomes" id="UP000663879"/>
    </source>
</evidence>
<keyword evidence="2" id="KW-1185">Reference proteome</keyword>
<proteinExistence type="predicted"/>
<gene>
    <name evidence="1" type="ORF">OXX778_LOCUS23453</name>
</gene>
<feature type="non-terminal residue" evidence="1">
    <location>
        <position position="117"/>
    </location>
</feature>
<dbReference type="AlphaFoldDB" id="A0A814T1F5"/>
<reference evidence="1" key="1">
    <citation type="submission" date="2021-02" db="EMBL/GenBank/DDBJ databases">
        <authorList>
            <person name="Nowell W R."/>
        </authorList>
    </citation>
    <scope>NUCLEOTIDE SEQUENCE</scope>
    <source>
        <strain evidence="1">Ploen Becks lab</strain>
    </source>
</reference>
<comment type="caution">
    <text evidence="1">The sequence shown here is derived from an EMBL/GenBank/DDBJ whole genome shotgun (WGS) entry which is preliminary data.</text>
</comment>
<evidence type="ECO:0000313" key="1">
    <source>
        <dbReference type="EMBL" id="CAF1155630.1"/>
    </source>
</evidence>